<dbReference type="InterPro" id="IPR011008">
    <property type="entry name" value="Dimeric_a/b-barrel"/>
</dbReference>
<dbReference type="PANTHER" id="PTHR41521:SF4">
    <property type="entry name" value="BLR0684 PROTEIN"/>
    <property type="match status" value="1"/>
</dbReference>
<feature type="domain" description="DUF1330" evidence="1">
    <location>
        <begin position="6"/>
        <end position="99"/>
    </location>
</feature>
<dbReference type="EMBL" id="GU474891">
    <property type="protein sequence ID" value="ADI18510.1"/>
    <property type="molecule type" value="Genomic_DNA"/>
</dbReference>
<name>E0XVR9_9GAMM</name>
<dbReference type="Pfam" id="PF07045">
    <property type="entry name" value="DUF1330"/>
    <property type="match status" value="1"/>
</dbReference>
<protein>
    <recommendedName>
        <fullName evidence="1">DUF1330 domain-containing protein</fullName>
    </recommendedName>
</protein>
<dbReference type="SUPFAM" id="SSF54909">
    <property type="entry name" value="Dimeric alpha+beta barrel"/>
    <property type="match status" value="1"/>
</dbReference>
<organism evidence="2">
    <name type="scientific">uncultured gamma proteobacterium HF4000_19M20</name>
    <dbReference type="NCBI Taxonomy" id="710987"/>
    <lineage>
        <taxon>Bacteria</taxon>
        <taxon>Pseudomonadati</taxon>
        <taxon>Pseudomonadota</taxon>
        <taxon>Gammaproteobacteria</taxon>
        <taxon>environmental samples</taxon>
    </lineage>
</organism>
<accession>E0XVR9</accession>
<sequence>MEEVEVFFIANLDIVDKEVYRKYEQGFFPILKKHGGEFLTYDDSIEHLEGDSPLRGRVVIFKFPSETAAKIWYNDPEYQELSEFRKKGAPLVSLTMVKGLPPRN</sequence>
<dbReference type="AlphaFoldDB" id="E0XVR9"/>
<evidence type="ECO:0000259" key="1">
    <source>
        <dbReference type="Pfam" id="PF07045"/>
    </source>
</evidence>
<reference evidence="2" key="1">
    <citation type="journal article" date="2011" name="Environ. Microbiol.">
        <title>Time-series analyses of Monterey Bay coastal microbial picoplankton using a 'genome proxy' microarray.</title>
        <authorList>
            <person name="Rich V.I."/>
            <person name="Pham V.D."/>
            <person name="Eppley J."/>
            <person name="Shi Y."/>
            <person name="DeLong E.F."/>
        </authorList>
    </citation>
    <scope>NUCLEOTIDE SEQUENCE</scope>
</reference>
<evidence type="ECO:0000313" key="2">
    <source>
        <dbReference type="EMBL" id="ADI18510.1"/>
    </source>
</evidence>
<dbReference type="PANTHER" id="PTHR41521">
    <property type="match status" value="1"/>
</dbReference>
<dbReference type="InterPro" id="IPR010753">
    <property type="entry name" value="DUF1330"/>
</dbReference>
<dbReference type="Gene3D" id="3.30.70.100">
    <property type="match status" value="1"/>
</dbReference>
<proteinExistence type="predicted"/>